<protein>
    <recommendedName>
        <fullName evidence="13">Neurotransmitter-gated ion-channel ligand-binding domain-containing protein</fullName>
    </recommendedName>
</protein>
<comment type="subcellular location">
    <subcellularLocation>
        <location evidence="10">Synaptic cell membrane</location>
        <topology evidence="10">Multi-pass membrane protein</topology>
    </subcellularLocation>
</comment>
<keyword evidence="9 11" id="KW-0407">Ion channel</keyword>
<dbReference type="PANTHER" id="PTHR18945">
    <property type="entry name" value="NEUROTRANSMITTER GATED ION CHANNEL"/>
    <property type="match status" value="1"/>
</dbReference>
<evidence type="ECO:0000256" key="8">
    <source>
        <dbReference type="ARBA" id="ARBA00023286"/>
    </source>
</evidence>
<evidence type="ECO:0000256" key="7">
    <source>
        <dbReference type="ARBA" id="ARBA00023170"/>
    </source>
</evidence>
<reference evidence="14" key="2">
    <citation type="submission" date="2025-08" db="UniProtKB">
        <authorList>
            <consortium name="Ensembl"/>
        </authorList>
    </citation>
    <scope>IDENTIFICATION</scope>
</reference>
<comment type="similarity">
    <text evidence="11">Belongs to the ligand-gated ion channel (TC 1.A.9) family.</text>
</comment>
<evidence type="ECO:0000259" key="13">
    <source>
        <dbReference type="Pfam" id="PF02931"/>
    </source>
</evidence>
<reference evidence="14" key="1">
    <citation type="journal article" date="2019" name="bioRxiv">
        <title>Long live the king: chromosome-level assembly of the lion (Panthera leo) using linked-read, Hi-C, and long read data.</title>
        <authorList>
            <person name="Armstrong E.E."/>
            <person name="Taylor R.W."/>
            <person name="Miller D.E."/>
            <person name="Kaelin C."/>
            <person name="Barsh G."/>
            <person name="Hadly E.A."/>
            <person name="Petrov D."/>
        </authorList>
    </citation>
    <scope>NUCLEOTIDE SEQUENCE [LARGE SCALE GENOMIC DNA]</scope>
</reference>
<keyword evidence="15" id="KW-1185">Reference proteome</keyword>
<keyword evidence="3" id="KW-0812">Transmembrane</keyword>
<keyword evidence="6" id="KW-0472">Membrane</keyword>
<dbReference type="GO" id="GO:0022848">
    <property type="term" value="F:acetylcholine-gated monoatomic cation-selective channel activity"/>
    <property type="evidence" value="ECO:0007669"/>
    <property type="project" value="InterPro"/>
</dbReference>
<dbReference type="InterPro" id="IPR006202">
    <property type="entry name" value="Neur_chan_lig-bd"/>
</dbReference>
<name>A0A8C8Y836_PANLE</name>
<evidence type="ECO:0000313" key="15">
    <source>
        <dbReference type="Proteomes" id="UP000694399"/>
    </source>
</evidence>
<proteinExistence type="inferred from homology"/>
<evidence type="ECO:0000256" key="11">
    <source>
        <dbReference type="RuleBase" id="RU000687"/>
    </source>
</evidence>
<evidence type="ECO:0000256" key="9">
    <source>
        <dbReference type="ARBA" id="ARBA00023303"/>
    </source>
</evidence>
<dbReference type="InterPro" id="IPR018000">
    <property type="entry name" value="Neurotransmitter_ion_chnl_CS"/>
</dbReference>
<dbReference type="Ensembl" id="ENSPLOT00000032554.1">
    <property type="protein sequence ID" value="ENSPLOP00000029483.1"/>
    <property type="gene ID" value="ENSPLOG00000021587.1"/>
</dbReference>
<dbReference type="AlphaFoldDB" id="A0A8C8Y836"/>
<dbReference type="PRINTS" id="PR00252">
    <property type="entry name" value="NRIONCHANNEL"/>
</dbReference>
<dbReference type="Pfam" id="PF02931">
    <property type="entry name" value="Neur_chan_LBD"/>
    <property type="match status" value="1"/>
</dbReference>
<keyword evidence="8" id="KW-1071">Ligand-gated ion channel</keyword>
<dbReference type="PROSITE" id="PS00236">
    <property type="entry name" value="NEUROTR_ION_CHANNEL"/>
    <property type="match status" value="1"/>
</dbReference>
<evidence type="ECO:0000256" key="3">
    <source>
        <dbReference type="ARBA" id="ARBA00022692"/>
    </source>
</evidence>
<keyword evidence="7" id="KW-0675">Receptor</keyword>
<keyword evidence="4" id="KW-0770">Synapse</keyword>
<evidence type="ECO:0000256" key="2">
    <source>
        <dbReference type="ARBA" id="ARBA00022475"/>
    </source>
</evidence>
<evidence type="ECO:0000313" key="14">
    <source>
        <dbReference type="Ensembl" id="ENSPLOP00000029483.1"/>
    </source>
</evidence>
<evidence type="ECO:0000256" key="4">
    <source>
        <dbReference type="ARBA" id="ARBA00023018"/>
    </source>
</evidence>
<evidence type="ECO:0000256" key="6">
    <source>
        <dbReference type="ARBA" id="ARBA00023136"/>
    </source>
</evidence>
<reference evidence="14" key="3">
    <citation type="submission" date="2025-09" db="UniProtKB">
        <authorList>
            <consortium name="Ensembl"/>
        </authorList>
    </citation>
    <scope>IDENTIFICATION</scope>
</reference>
<evidence type="ECO:0000256" key="12">
    <source>
        <dbReference type="SAM" id="MobiDB-lite"/>
    </source>
</evidence>
<keyword evidence="2" id="KW-1003">Cell membrane</keyword>
<dbReference type="GeneTree" id="ENSGT00940000158661"/>
<dbReference type="Proteomes" id="UP000694399">
    <property type="component" value="Chromosome E2"/>
</dbReference>
<dbReference type="SUPFAM" id="SSF63712">
    <property type="entry name" value="Nicotinic receptor ligand binding domain-like"/>
    <property type="match status" value="1"/>
</dbReference>
<dbReference type="InterPro" id="IPR002394">
    <property type="entry name" value="Nicotinic_acetylcholine_rcpt"/>
</dbReference>
<dbReference type="InterPro" id="IPR006201">
    <property type="entry name" value="Neur_channel"/>
</dbReference>
<evidence type="ECO:0000256" key="1">
    <source>
        <dbReference type="ARBA" id="ARBA00022448"/>
    </source>
</evidence>
<keyword evidence="1 11" id="KW-0813">Transport</keyword>
<organism evidence="14 15">
    <name type="scientific">Panthera leo</name>
    <name type="common">Lion</name>
    <dbReference type="NCBI Taxonomy" id="9689"/>
    <lineage>
        <taxon>Eukaryota</taxon>
        <taxon>Metazoa</taxon>
        <taxon>Chordata</taxon>
        <taxon>Craniata</taxon>
        <taxon>Vertebrata</taxon>
        <taxon>Euteleostomi</taxon>
        <taxon>Mammalia</taxon>
        <taxon>Eutheria</taxon>
        <taxon>Laurasiatheria</taxon>
        <taxon>Carnivora</taxon>
        <taxon>Feliformia</taxon>
        <taxon>Felidae</taxon>
        <taxon>Pantherinae</taxon>
        <taxon>Panthera</taxon>
    </lineage>
</organism>
<dbReference type="OMA" id="FIWNETE"/>
<keyword evidence="5 11" id="KW-0406">Ion transport</keyword>
<dbReference type="Gene3D" id="2.70.170.10">
    <property type="entry name" value="Neurotransmitter-gated ion-channel ligand-binding domain"/>
    <property type="match status" value="1"/>
</dbReference>
<dbReference type="GO" id="GO:0004888">
    <property type="term" value="F:transmembrane signaling receptor activity"/>
    <property type="evidence" value="ECO:0007669"/>
    <property type="project" value="InterPro"/>
</dbReference>
<sequence length="258" mass="28037">LVPPAQWGRGKLADGVPASEGAAGIRTPISRTLVPACRLPSLALPSRASFGHPQSPPSLQPRTAPRPLLPQGWTDYRLSWDPAEHEGIDSLRIAAASVWLPDVVLLNNNDGNFGVALDLNVVVSSDGSVRWQPPGLYRSSCSIEVTYFPFDWQNCTMVFSSYSYDSSEVSLQTALGPDKQKRQEVYIHEGTFIGERAWLPRPWALCFPVSNRLINTAPSPPPSPSAMPGDSPVGSARQVSQIWKTETCSRLSEMGCPA</sequence>
<dbReference type="GO" id="GO:0045211">
    <property type="term" value="C:postsynaptic membrane"/>
    <property type="evidence" value="ECO:0007669"/>
    <property type="project" value="InterPro"/>
</dbReference>
<evidence type="ECO:0000256" key="5">
    <source>
        <dbReference type="ARBA" id="ARBA00023065"/>
    </source>
</evidence>
<dbReference type="PRINTS" id="PR00254">
    <property type="entry name" value="NICOTINICR"/>
</dbReference>
<feature type="region of interest" description="Disordered" evidence="12">
    <location>
        <begin position="1"/>
        <end position="21"/>
    </location>
</feature>
<accession>A0A8C8Y836</accession>
<evidence type="ECO:0000256" key="10">
    <source>
        <dbReference type="ARBA" id="ARBA00034099"/>
    </source>
</evidence>
<feature type="domain" description="Neurotransmitter-gated ion-channel ligand-binding" evidence="13">
    <location>
        <begin position="69"/>
        <end position="195"/>
    </location>
</feature>
<feature type="region of interest" description="Disordered" evidence="12">
    <location>
        <begin position="217"/>
        <end position="236"/>
    </location>
</feature>
<dbReference type="InterPro" id="IPR036734">
    <property type="entry name" value="Neur_chan_lig-bd_sf"/>
</dbReference>